<sequence>MLSHVALLVAITSVKNNHLFSYGLAKYKISKEITQTIRWKYFFPTNEQPQFFTPGDLVFILGKYMIENLEQCITISYASIVNNDSPNCEFDVSNIPVCMISVIVNRKLKEVKNYVHFRVESVEYNSVTSLSDVKMQMTVLYSSQATRFQKYLGIQARVLTTDINYLRTSTLNYNTFENSSLINSKSRSIIDIIANDIESVSAQIPLKHAESSAYSDKLGNISAFESTETLFDASIKTDNKNDGPDFEDENELDDDTCIEDEEYEEDL</sequence>
<comment type="caution">
    <text evidence="2">The sequence shown here is derived from an EMBL/GenBank/DDBJ whole genome shotgun (WGS) entry which is preliminary data.</text>
</comment>
<feature type="region of interest" description="Disordered" evidence="1">
    <location>
        <begin position="235"/>
        <end position="267"/>
    </location>
</feature>
<evidence type="ECO:0000313" key="2">
    <source>
        <dbReference type="EMBL" id="CAG8768672.1"/>
    </source>
</evidence>
<feature type="compositionally biased region" description="Acidic residues" evidence="1">
    <location>
        <begin position="244"/>
        <end position="267"/>
    </location>
</feature>
<keyword evidence="3" id="KW-1185">Reference proteome</keyword>
<evidence type="ECO:0000313" key="3">
    <source>
        <dbReference type="Proteomes" id="UP000789901"/>
    </source>
</evidence>
<protein>
    <submittedName>
        <fullName evidence="2">7894_t:CDS:1</fullName>
    </submittedName>
</protein>
<dbReference type="EMBL" id="CAJVQB010014481">
    <property type="protein sequence ID" value="CAG8768672.1"/>
    <property type="molecule type" value="Genomic_DNA"/>
</dbReference>
<evidence type="ECO:0000256" key="1">
    <source>
        <dbReference type="SAM" id="MobiDB-lite"/>
    </source>
</evidence>
<name>A0ABN7VI13_GIGMA</name>
<organism evidence="2 3">
    <name type="scientific">Gigaspora margarita</name>
    <dbReference type="NCBI Taxonomy" id="4874"/>
    <lineage>
        <taxon>Eukaryota</taxon>
        <taxon>Fungi</taxon>
        <taxon>Fungi incertae sedis</taxon>
        <taxon>Mucoromycota</taxon>
        <taxon>Glomeromycotina</taxon>
        <taxon>Glomeromycetes</taxon>
        <taxon>Diversisporales</taxon>
        <taxon>Gigasporaceae</taxon>
        <taxon>Gigaspora</taxon>
    </lineage>
</organism>
<dbReference type="Proteomes" id="UP000789901">
    <property type="component" value="Unassembled WGS sequence"/>
</dbReference>
<gene>
    <name evidence="2" type="ORF">GMARGA_LOCUS18275</name>
</gene>
<accession>A0ABN7VI13</accession>
<reference evidence="2 3" key="1">
    <citation type="submission" date="2021-06" db="EMBL/GenBank/DDBJ databases">
        <authorList>
            <person name="Kallberg Y."/>
            <person name="Tangrot J."/>
            <person name="Rosling A."/>
        </authorList>
    </citation>
    <scope>NUCLEOTIDE SEQUENCE [LARGE SCALE GENOMIC DNA]</scope>
    <source>
        <strain evidence="2 3">120-4 pot B 10/14</strain>
    </source>
</reference>
<proteinExistence type="predicted"/>